<dbReference type="EMBL" id="FOAW01000003">
    <property type="protein sequence ID" value="SEK72351.1"/>
    <property type="molecule type" value="Genomic_DNA"/>
</dbReference>
<proteinExistence type="predicted"/>
<sequence>MTAPWPPAPPTGPVAQDARRVPPVDVGTAFQLLCGVAALGVVNLFATLAMVAADRKTFADQLIKDVHAQDPSVEISTSAAEGLLLVGLGVTALLGLALTGLYLLFVFKMRSGRNWARMLVTMIGVTMVFFAIPALFGLGAGGGVAGMVAGGAGILQAVLSVGAVILMHRSESNRYFVPGPKAQ</sequence>
<accession>A0A1H7JCH2</accession>
<dbReference type="Proteomes" id="UP000198677">
    <property type="component" value="Unassembled WGS sequence"/>
</dbReference>
<feature type="transmembrane region" description="Helical" evidence="1">
    <location>
        <begin position="119"/>
        <end position="138"/>
    </location>
</feature>
<keyword evidence="1" id="KW-1133">Transmembrane helix</keyword>
<feature type="transmembrane region" description="Helical" evidence="1">
    <location>
        <begin position="29"/>
        <end position="53"/>
    </location>
</feature>
<keyword evidence="1" id="KW-0812">Transmembrane</keyword>
<evidence type="ECO:0000256" key="1">
    <source>
        <dbReference type="SAM" id="Phobius"/>
    </source>
</evidence>
<gene>
    <name evidence="2" type="ORF">SAMN05444583_103142</name>
</gene>
<dbReference type="RefSeq" id="WP_037176080.1">
    <property type="nucleotide sequence ID" value="NZ_FOAW01000003.1"/>
</dbReference>
<feature type="transmembrane region" description="Helical" evidence="1">
    <location>
        <begin position="83"/>
        <end position="107"/>
    </location>
</feature>
<keyword evidence="1" id="KW-0472">Membrane</keyword>
<organism evidence="2 3">
    <name type="scientific">Rhodococcus maanshanensis</name>
    <dbReference type="NCBI Taxonomy" id="183556"/>
    <lineage>
        <taxon>Bacteria</taxon>
        <taxon>Bacillati</taxon>
        <taxon>Actinomycetota</taxon>
        <taxon>Actinomycetes</taxon>
        <taxon>Mycobacteriales</taxon>
        <taxon>Nocardiaceae</taxon>
        <taxon>Rhodococcus</taxon>
    </lineage>
</organism>
<dbReference type="AlphaFoldDB" id="A0A1H7JCH2"/>
<name>A0A1H7JCH2_9NOCA</name>
<keyword evidence="3" id="KW-1185">Reference proteome</keyword>
<feature type="transmembrane region" description="Helical" evidence="1">
    <location>
        <begin position="144"/>
        <end position="166"/>
    </location>
</feature>
<evidence type="ECO:0000313" key="3">
    <source>
        <dbReference type="Proteomes" id="UP000198677"/>
    </source>
</evidence>
<reference evidence="3" key="1">
    <citation type="submission" date="2016-10" db="EMBL/GenBank/DDBJ databases">
        <authorList>
            <person name="Varghese N."/>
            <person name="Submissions S."/>
        </authorList>
    </citation>
    <scope>NUCLEOTIDE SEQUENCE [LARGE SCALE GENOMIC DNA]</scope>
    <source>
        <strain evidence="3">DSM 44675</strain>
    </source>
</reference>
<protein>
    <submittedName>
        <fullName evidence="2">Uncharacterized protein</fullName>
    </submittedName>
</protein>
<evidence type="ECO:0000313" key="2">
    <source>
        <dbReference type="EMBL" id="SEK72351.1"/>
    </source>
</evidence>